<evidence type="ECO:0000256" key="1">
    <source>
        <dbReference type="SAM" id="MobiDB-lite"/>
    </source>
</evidence>
<feature type="region of interest" description="Disordered" evidence="1">
    <location>
        <begin position="1"/>
        <end position="55"/>
    </location>
</feature>
<sequence length="55" mass="5921">MSLLDNHDGFTVDRVPPGTVISYPPPLEEHSYHSSGLEEPAGDRTVSGLSRPMDG</sequence>
<feature type="compositionally biased region" description="Basic and acidic residues" evidence="1">
    <location>
        <begin position="1"/>
        <end position="11"/>
    </location>
</feature>
<name>A0A346PP29_9EURY</name>
<keyword evidence="3" id="KW-1185">Reference proteome</keyword>
<proteinExistence type="predicted"/>
<accession>A0A346PP29</accession>
<dbReference type="AlphaFoldDB" id="A0A346PP29"/>
<evidence type="ECO:0000313" key="3">
    <source>
        <dbReference type="Proteomes" id="UP000258613"/>
    </source>
</evidence>
<dbReference type="EMBL" id="CP027033">
    <property type="protein sequence ID" value="AXR81274.1"/>
    <property type="molecule type" value="Genomic_DNA"/>
</dbReference>
<evidence type="ECO:0000313" key="2">
    <source>
        <dbReference type="EMBL" id="AXR81274.1"/>
    </source>
</evidence>
<organism evidence="2 3">
    <name type="scientific">Natrarchaeobaculum sulfurireducens</name>
    <dbReference type="NCBI Taxonomy" id="2044521"/>
    <lineage>
        <taxon>Archaea</taxon>
        <taxon>Methanobacteriati</taxon>
        <taxon>Methanobacteriota</taxon>
        <taxon>Stenosarchaea group</taxon>
        <taxon>Halobacteria</taxon>
        <taxon>Halobacteriales</taxon>
        <taxon>Natrialbaceae</taxon>
        <taxon>Natrarchaeobaculum</taxon>
    </lineage>
</organism>
<protein>
    <submittedName>
        <fullName evidence="2">Uncharacterized protein</fullName>
    </submittedName>
</protein>
<reference evidence="3" key="1">
    <citation type="submission" date="2018-02" db="EMBL/GenBank/DDBJ databases">
        <title>Phenotypic and genomic properties of facultatively anaerobic sulfur-reducing natronoarchaea from hypersaline soda lakes.</title>
        <authorList>
            <person name="Sorokin D.Y."/>
            <person name="Kublanov I.V."/>
            <person name="Roman P."/>
            <person name="Sinninghe Damste J.S."/>
            <person name="Golyshin P.N."/>
            <person name="Rojo D."/>
            <person name="Ciordia S."/>
            <person name="Mena M.D.C."/>
            <person name="Ferrer M."/>
            <person name="Messina E."/>
            <person name="Smedile F."/>
            <person name="La Spada G."/>
            <person name="La Cono V."/>
            <person name="Yakimov M.M."/>
        </authorList>
    </citation>
    <scope>NUCLEOTIDE SEQUENCE [LARGE SCALE GENOMIC DNA]</scope>
    <source>
        <strain evidence="3">AArc-Mg</strain>
    </source>
</reference>
<dbReference type="KEGG" id="nag:AArcMg_1258"/>
<dbReference type="Proteomes" id="UP000258613">
    <property type="component" value="Chromosome"/>
</dbReference>
<gene>
    <name evidence="2" type="ORF">AArcMg_1258</name>
</gene>